<evidence type="ECO:0000313" key="2">
    <source>
        <dbReference type="EMBL" id="AXQ69105.1"/>
    </source>
</evidence>
<dbReference type="EMBL" id="MH588546">
    <property type="protein sequence ID" value="AXQ69105.1"/>
    <property type="molecule type" value="Genomic_DNA"/>
</dbReference>
<sequence length="54" mass="5975">MTSHGDFDLGERPKKRRGIQAGILIRLYWPRPRPMTKGDPATGCGSTVRPVCHG</sequence>
<name>A0A385EDM0_9CAUD</name>
<protein>
    <submittedName>
        <fullName evidence="2">Uncharacterized protein</fullName>
    </submittedName>
</protein>
<feature type="region of interest" description="Disordered" evidence="1">
    <location>
        <begin position="31"/>
        <end position="54"/>
    </location>
</feature>
<evidence type="ECO:0000256" key="1">
    <source>
        <dbReference type="SAM" id="MobiDB-lite"/>
    </source>
</evidence>
<gene>
    <name evidence="2" type="ORF">CcrBL9_gp081c</name>
</gene>
<keyword evidence="3" id="KW-1185">Reference proteome</keyword>
<reference evidence="2 3" key="2">
    <citation type="submission" date="2018-09" db="EMBL/GenBank/DDBJ databases">
        <title>Giant CbK-like Caulobacter bacteriophages have genetically divergent genomes.</title>
        <authorList>
            <person name="Wilson K."/>
            <person name="Ely B."/>
        </authorList>
    </citation>
    <scope>NUCLEOTIDE SEQUENCE [LARGE SCALE GENOMIC DNA]</scope>
</reference>
<accession>A0A385EDM0</accession>
<organism evidence="2 3">
    <name type="scientific">Caulobacter phage CcrBL9</name>
    <dbReference type="NCBI Taxonomy" id="2283270"/>
    <lineage>
        <taxon>Viruses</taxon>
        <taxon>Duplodnaviria</taxon>
        <taxon>Heunggongvirae</taxon>
        <taxon>Uroviricota</taxon>
        <taxon>Caudoviricetes</taxon>
        <taxon>Jeanschmidtviridae</taxon>
        <taxon>Bertelyvirus</taxon>
        <taxon>Bertelyvirus BL9</taxon>
    </lineage>
</organism>
<reference evidence="3" key="1">
    <citation type="submission" date="2018-07" db="EMBL/GenBank/DDBJ databases">
        <title>Giant CbK-like Caulobacter bacteriophages have genetically divergent genomes.</title>
        <authorList>
            <person name="Wilson K.M."/>
            <person name="Ely B."/>
        </authorList>
    </citation>
    <scope>NUCLEOTIDE SEQUENCE [LARGE SCALE GENOMIC DNA]</scope>
</reference>
<dbReference type="Proteomes" id="UP000259421">
    <property type="component" value="Segment"/>
</dbReference>
<proteinExistence type="predicted"/>
<evidence type="ECO:0000313" key="3">
    <source>
        <dbReference type="Proteomes" id="UP000259421"/>
    </source>
</evidence>